<feature type="transmembrane region" description="Helical" evidence="10">
    <location>
        <begin position="347"/>
        <end position="370"/>
    </location>
</feature>
<feature type="transmembrane region" description="Helical" evidence="10">
    <location>
        <begin position="30"/>
        <end position="49"/>
    </location>
</feature>
<keyword evidence="6 10" id="KW-1133">Transmembrane helix</keyword>
<dbReference type="STRING" id="157652.A0A371ICF5"/>
<keyword evidence="5" id="KW-0630">Potassium</keyword>
<keyword evidence="4 10" id="KW-0812">Transmembrane</keyword>
<dbReference type="GO" id="GO:0006813">
    <property type="term" value="P:potassium ion transport"/>
    <property type="evidence" value="ECO:0007669"/>
    <property type="project" value="UniProtKB-KW"/>
</dbReference>
<keyword evidence="3" id="KW-0633">Potassium transport</keyword>
<feature type="transmembrane region" description="Helical" evidence="10">
    <location>
        <begin position="409"/>
        <end position="429"/>
    </location>
</feature>
<evidence type="ECO:0000256" key="8">
    <source>
        <dbReference type="ARBA" id="ARBA00023136"/>
    </source>
</evidence>
<sequence>MGDDRKVLAAYSLIVDNPNIFWKSENTLRFFLPQFILLLFFMVSCTRFIHYILRPFNQPHFVAEFLAGLLLCPQIIKGTIIYQLVTPTKAILGIETMAHLGLIYNVFLTGLEMNLGAVMVARKKATTIAVVGTIIPMGLGAVIYSLARALYSTPKLDMSRYNTASAYLIWALVLSVTNYPVLAHILADLKLLYTGLGRLAVTAATISDFYNWAMFVLLIPFATRSERPFLSVFLTMVFVLFCFLVLRPSLCRSLLKTTEKNEWDNYKLAYVLIGVLACAHVTEMIGTHSIFGALVYGLILPRGKFADMLMERLDDLVSVYLAPLFFFSCGVRFDFCSFQLHKLHSVAIIVILSCSTKIVSTIIATSFYTIPFRDGVALGALMNTKGILPLVMLNIAIDRKILNEDFYTIMLLANVVMTVVVSPTINHIYKPKKRFEKDKLRTIQNLRADAEIRIMVAVHNSRQATGMISILEACNAPNASSLHVIALQLIELKGRGTAFMVEQSSCHQSQSDSETITNIFEEFAPEEARPHTTVESLAAVSSYGTIHKDMYNIAEEKQASLILLPFHKQLNAEGVLEVTNSVFKEINQNAMMDQAACSLGILVDRGHGSLSKTNSWRVAIVFIGGPDDREALAIAWRMAKHPGVHLCMVHVLLCGKVAEVDVVANDEVQGQGQGLLSTVIDSGKEKEMDEEYVSLFRLMAVNNEDSITYTEKEVHSGDDIPLVLNELDKGGYDLYVLGHGKGRNSLVLTSLMEWADCPELGVIGDMLAANTFGSCSSVLVVQQYGFGGTNFRTSNNQPSSNDEDVEAVFVKAE</sequence>
<dbReference type="InterPro" id="IPR050794">
    <property type="entry name" value="CPA2_transporter"/>
</dbReference>
<organism evidence="14 15">
    <name type="scientific">Mucuna pruriens</name>
    <name type="common">Velvet bean</name>
    <name type="synonym">Dolichos pruriens</name>
    <dbReference type="NCBI Taxonomy" id="157652"/>
    <lineage>
        <taxon>Eukaryota</taxon>
        <taxon>Viridiplantae</taxon>
        <taxon>Streptophyta</taxon>
        <taxon>Embryophyta</taxon>
        <taxon>Tracheophyta</taxon>
        <taxon>Spermatophyta</taxon>
        <taxon>Magnoliopsida</taxon>
        <taxon>eudicotyledons</taxon>
        <taxon>Gunneridae</taxon>
        <taxon>Pentapetalae</taxon>
        <taxon>rosids</taxon>
        <taxon>fabids</taxon>
        <taxon>Fabales</taxon>
        <taxon>Fabaceae</taxon>
        <taxon>Papilionoideae</taxon>
        <taxon>50 kb inversion clade</taxon>
        <taxon>NPAAA clade</taxon>
        <taxon>indigoferoid/millettioid clade</taxon>
        <taxon>Phaseoleae</taxon>
        <taxon>Mucuna</taxon>
    </lineage>
</organism>
<evidence type="ECO:0000256" key="9">
    <source>
        <dbReference type="ARBA" id="ARBA00038341"/>
    </source>
</evidence>
<evidence type="ECO:0000256" key="3">
    <source>
        <dbReference type="ARBA" id="ARBA00022538"/>
    </source>
</evidence>
<feature type="transmembrane region" description="Helical" evidence="10">
    <location>
        <begin position="228"/>
        <end position="247"/>
    </location>
</feature>
<feature type="transmembrane region" description="Helical" evidence="10">
    <location>
        <begin position="376"/>
        <end position="397"/>
    </location>
</feature>
<dbReference type="GO" id="GO:0012505">
    <property type="term" value="C:endomembrane system"/>
    <property type="evidence" value="ECO:0007669"/>
    <property type="project" value="TreeGrafter"/>
</dbReference>
<evidence type="ECO:0000313" key="14">
    <source>
        <dbReference type="EMBL" id="RDY12699.1"/>
    </source>
</evidence>
<dbReference type="GO" id="GO:0015297">
    <property type="term" value="F:antiporter activity"/>
    <property type="evidence" value="ECO:0007669"/>
    <property type="project" value="InterPro"/>
</dbReference>
<feature type="transmembrane region" description="Helical" evidence="10">
    <location>
        <begin position="268"/>
        <end position="296"/>
    </location>
</feature>
<keyword evidence="2" id="KW-0813">Transport</keyword>
<feature type="domain" description="Cation/H+ exchanger transmembrane" evidence="11">
    <location>
        <begin position="48"/>
        <end position="425"/>
    </location>
</feature>
<dbReference type="Pfam" id="PF00999">
    <property type="entry name" value="Na_H_Exchanger"/>
    <property type="match status" value="1"/>
</dbReference>
<keyword evidence="7" id="KW-0406">Ion transport</keyword>
<evidence type="ECO:0000256" key="1">
    <source>
        <dbReference type="ARBA" id="ARBA00004141"/>
    </source>
</evidence>
<dbReference type="OrthoDB" id="1380515at2759"/>
<feature type="transmembrane region" description="Helical" evidence="10">
    <location>
        <begin position="61"/>
        <end position="82"/>
    </location>
</feature>
<comment type="similarity">
    <text evidence="9">Belongs to the monovalent cation:proton antiporter 2 (CPA2) transporter (TC 2.A.37) family. CHX (TC 2.A.37.4) subfamily.</text>
</comment>
<dbReference type="InterPro" id="IPR057290">
    <property type="entry name" value="CHX17_C"/>
</dbReference>
<evidence type="ECO:0000256" key="2">
    <source>
        <dbReference type="ARBA" id="ARBA00022448"/>
    </source>
</evidence>
<dbReference type="InterPro" id="IPR006153">
    <property type="entry name" value="Cation/H_exchanger_TM"/>
</dbReference>
<dbReference type="PANTHER" id="PTHR32468">
    <property type="entry name" value="CATION/H + ANTIPORTER"/>
    <property type="match status" value="1"/>
</dbReference>
<dbReference type="InterPro" id="IPR057291">
    <property type="entry name" value="CHX17_2nd"/>
</dbReference>
<dbReference type="Pfam" id="PF23259">
    <property type="entry name" value="CHX17_C"/>
    <property type="match status" value="1"/>
</dbReference>
<dbReference type="PANTHER" id="PTHR32468:SF77">
    <property type="entry name" value="CATION_H+ EXCHANGER 3"/>
    <property type="match status" value="1"/>
</dbReference>
<feature type="non-terminal residue" evidence="14">
    <location>
        <position position="1"/>
    </location>
</feature>
<proteinExistence type="inferred from homology"/>
<evidence type="ECO:0000256" key="10">
    <source>
        <dbReference type="SAM" id="Phobius"/>
    </source>
</evidence>
<feature type="domain" description="Cation/H(+) antiporter C-terminal" evidence="13">
    <location>
        <begin position="617"/>
        <end position="784"/>
    </location>
</feature>
<evidence type="ECO:0000259" key="11">
    <source>
        <dbReference type="Pfam" id="PF00999"/>
    </source>
</evidence>
<evidence type="ECO:0000259" key="13">
    <source>
        <dbReference type="Pfam" id="PF23259"/>
    </source>
</evidence>
<feature type="transmembrane region" description="Helical" evidence="10">
    <location>
        <begin position="167"/>
        <end position="187"/>
    </location>
</feature>
<protein>
    <submittedName>
        <fullName evidence="14">Cation/H(+) antiporter 15</fullName>
    </submittedName>
</protein>
<feature type="domain" description="Cation/H(+) antiporter central" evidence="12">
    <location>
        <begin position="486"/>
        <end position="610"/>
    </location>
</feature>
<feature type="transmembrane region" description="Helical" evidence="10">
    <location>
        <begin position="102"/>
        <end position="121"/>
    </location>
</feature>
<dbReference type="GO" id="GO:0006885">
    <property type="term" value="P:regulation of pH"/>
    <property type="evidence" value="ECO:0007669"/>
    <property type="project" value="TreeGrafter"/>
</dbReference>
<evidence type="ECO:0000256" key="6">
    <source>
        <dbReference type="ARBA" id="ARBA00022989"/>
    </source>
</evidence>
<dbReference type="EMBL" id="QJKJ01000424">
    <property type="protein sequence ID" value="RDY12699.1"/>
    <property type="molecule type" value="Genomic_DNA"/>
</dbReference>
<accession>A0A371ICF5</accession>
<dbReference type="InterPro" id="IPR038770">
    <property type="entry name" value="Na+/solute_symporter_sf"/>
</dbReference>
<evidence type="ECO:0000256" key="7">
    <source>
        <dbReference type="ARBA" id="ARBA00023065"/>
    </source>
</evidence>
<dbReference type="Proteomes" id="UP000257109">
    <property type="component" value="Unassembled WGS sequence"/>
</dbReference>
<dbReference type="GO" id="GO:1902600">
    <property type="term" value="P:proton transmembrane transport"/>
    <property type="evidence" value="ECO:0007669"/>
    <property type="project" value="InterPro"/>
</dbReference>
<dbReference type="Gene3D" id="1.20.1530.20">
    <property type="match status" value="1"/>
</dbReference>
<feature type="transmembrane region" description="Helical" evidence="10">
    <location>
        <begin position="128"/>
        <end position="147"/>
    </location>
</feature>
<evidence type="ECO:0000256" key="4">
    <source>
        <dbReference type="ARBA" id="ARBA00022692"/>
    </source>
</evidence>
<name>A0A371ICF5_MUCPR</name>
<gene>
    <name evidence="14" type="primary">CHX15</name>
    <name evidence="14" type="ORF">CR513_02470</name>
</gene>
<evidence type="ECO:0000313" key="15">
    <source>
        <dbReference type="Proteomes" id="UP000257109"/>
    </source>
</evidence>
<keyword evidence="8 10" id="KW-0472">Membrane</keyword>
<dbReference type="GO" id="GO:0016020">
    <property type="term" value="C:membrane"/>
    <property type="evidence" value="ECO:0007669"/>
    <property type="project" value="UniProtKB-SubCell"/>
</dbReference>
<dbReference type="Pfam" id="PF23256">
    <property type="entry name" value="CHX17_2nd"/>
    <property type="match status" value="1"/>
</dbReference>
<evidence type="ECO:0000256" key="5">
    <source>
        <dbReference type="ARBA" id="ARBA00022958"/>
    </source>
</evidence>
<feature type="transmembrane region" description="Helical" evidence="10">
    <location>
        <begin position="316"/>
        <end position="335"/>
    </location>
</feature>
<evidence type="ECO:0000259" key="12">
    <source>
        <dbReference type="Pfam" id="PF23256"/>
    </source>
</evidence>
<dbReference type="AlphaFoldDB" id="A0A371ICF5"/>
<reference evidence="14" key="1">
    <citation type="submission" date="2018-05" db="EMBL/GenBank/DDBJ databases">
        <title>Draft genome of Mucuna pruriens seed.</title>
        <authorList>
            <person name="Nnadi N.E."/>
            <person name="Vos R."/>
            <person name="Hasami M.H."/>
            <person name="Devisetty U.K."/>
            <person name="Aguiy J.C."/>
        </authorList>
    </citation>
    <scope>NUCLEOTIDE SEQUENCE [LARGE SCALE GENOMIC DNA]</scope>
    <source>
        <strain evidence="14">JCA_2017</strain>
    </source>
</reference>
<comment type="caution">
    <text evidence="14">The sequence shown here is derived from an EMBL/GenBank/DDBJ whole genome shotgun (WGS) entry which is preliminary data.</text>
</comment>
<comment type="subcellular location">
    <subcellularLocation>
        <location evidence="1">Membrane</location>
        <topology evidence="1">Multi-pass membrane protein</topology>
    </subcellularLocation>
</comment>
<feature type="transmembrane region" description="Helical" evidence="10">
    <location>
        <begin position="199"/>
        <end position="222"/>
    </location>
</feature>
<keyword evidence="15" id="KW-1185">Reference proteome</keyword>